<reference evidence="6" key="2">
    <citation type="submission" date="2023-02" db="EMBL/GenBank/DDBJ databases">
        <authorList>
            <person name="Swenson N.G."/>
            <person name="Wegrzyn J.L."/>
            <person name="Mcevoy S.L."/>
        </authorList>
    </citation>
    <scope>NUCLEOTIDE SEQUENCE</scope>
    <source>
        <strain evidence="6">91603</strain>
        <tissue evidence="6">Leaf</tissue>
    </source>
</reference>
<evidence type="ECO:0000313" key="7">
    <source>
        <dbReference type="Proteomes" id="UP001064489"/>
    </source>
</evidence>
<dbReference type="EMBL" id="JAJSOW010000102">
    <property type="protein sequence ID" value="KAI9176438.1"/>
    <property type="molecule type" value="Genomic_DNA"/>
</dbReference>
<keyword evidence="1" id="KW-0547">Nucleotide-binding</keyword>
<dbReference type="GO" id="GO:0016787">
    <property type="term" value="F:hydrolase activity"/>
    <property type="evidence" value="ECO:0007669"/>
    <property type="project" value="UniProtKB-KW"/>
</dbReference>
<dbReference type="GO" id="GO:0003676">
    <property type="term" value="F:nucleic acid binding"/>
    <property type="evidence" value="ECO:0007669"/>
    <property type="project" value="InterPro"/>
</dbReference>
<dbReference type="PANTHER" id="PTHR47959:SF1">
    <property type="entry name" value="ATP-DEPENDENT RNA HELICASE DBPA"/>
    <property type="match status" value="1"/>
</dbReference>
<dbReference type="InterPro" id="IPR011545">
    <property type="entry name" value="DEAD/DEAH_box_helicase_dom"/>
</dbReference>
<organism evidence="6 7">
    <name type="scientific">Acer negundo</name>
    <name type="common">Box elder</name>
    <dbReference type="NCBI Taxonomy" id="4023"/>
    <lineage>
        <taxon>Eukaryota</taxon>
        <taxon>Viridiplantae</taxon>
        <taxon>Streptophyta</taxon>
        <taxon>Embryophyta</taxon>
        <taxon>Tracheophyta</taxon>
        <taxon>Spermatophyta</taxon>
        <taxon>Magnoliopsida</taxon>
        <taxon>eudicotyledons</taxon>
        <taxon>Gunneridae</taxon>
        <taxon>Pentapetalae</taxon>
        <taxon>rosids</taxon>
        <taxon>malvids</taxon>
        <taxon>Sapindales</taxon>
        <taxon>Sapindaceae</taxon>
        <taxon>Hippocastanoideae</taxon>
        <taxon>Acereae</taxon>
        <taxon>Acer</taxon>
    </lineage>
</organism>
<keyword evidence="2" id="KW-0378">Hydrolase</keyword>
<protein>
    <recommendedName>
        <fullName evidence="5">Helicase ATP-binding domain-containing protein</fullName>
    </recommendedName>
</protein>
<sequence length="132" mass="14650">MVLIPTRGLCIQVEDQAKLLGKDLSFKIAPVFGGDAMGGQIYRIQQGVELIVGTPGRLIDSLTKHNVELDDTMIFVLDEVDCMLQKGFWDRVLQIFRALLQPQILMYSATISPDVEKMTSSMVKDIVHVSVG</sequence>
<evidence type="ECO:0000313" key="6">
    <source>
        <dbReference type="EMBL" id="KAI9176438.1"/>
    </source>
</evidence>
<evidence type="ECO:0000256" key="1">
    <source>
        <dbReference type="ARBA" id="ARBA00022741"/>
    </source>
</evidence>
<dbReference type="GO" id="GO:0005524">
    <property type="term" value="F:ATP binding"/>
    <property type="evidence" value="ECO:0007669"/>
    <property type="project" value="UniProtKB-KW"/>
</dbReference>
<keyword evidence="7" id="KW-1185">Reference proteome</keyword>
<dbReference type="InterPro" id="IPR050079">
    <property type="entry name" value="DEAD_box_RNA_helicase"/>
</dbReference>
<feature type="domain" description="Helicase ATP-binding" evidence="5">
    <location>
        <begin position="1"/>
        <end position="129"/>
    </location>
</feature>
<proteinExistence type="predicted"/>
<dbReference type="Gene3D" id="3.40.50.300">
    <property type="entry name" value="P-loop containing nucleotide triphosphate hydrolases"/>
    <property type="match status" value="1"/>
</dbReference>
<dbReference type="Proteomes" id="UP001064489">
    <property type="component" value="Chromosome 5"/>
</dbReference>
<dbReference type="InterPro" id="IPR014001">
    <property type="entry name" value="Helicase_ATP-bd"/>
</dbReference>
<dbReference type="Pfam" id="PF00270">
    <property type="entry name" value="DEAD"/>
    <property type="match status" value="1"/>
</dbReference>
<evidence type="ECO:0000256" key="3">
    <source>
        <dbReference type="ARBA" id="ARBA00022806"/>
    </source>
</evidence>
<dbReference type="PROSITE" id="PS51192">
    <property type="entry name" value="HELICASE_ATP_BIND_1"/>
    <property type="match status" value="1"/>
</dbReference>
<comment type="caution">
    <text evidence="6">The sequence shown here is derived from an EMBL/GenBank/DDBJ whole genome shotgun (WGS) entry which is preliminary data.</text>
</comment>
<accession>A0AAD5ISD8</accession>
<keyword evidence="4" id="KW-0067">ATP-binding</keyword>
<evidence type="ECO:0000256" key="2">
    <source>
        <dbReference type="ARBA" id="ARBA00022801"/>
    </source>
</evidence>
<gene>
    <name evidence="6" type="ORF">LWI28_002829</name>
</gene>
<keyword evidence="3" id="KW-0347">Helicase</keyword>
<evidence type="ECO:0000256" key="4">
    <source>
        <dbReference type="ARBA" id="ARBA00022840"/>
    </source>
</evidence>
<dbReference type="PANTHER" id="PTHR47959">
    <property type="entry name" value="ATP-DEPENDENT RNA HELICASE RHLE-RELATED"/>
    <property type="match status" value="1"/>
</dbReference>
<dbReference type="GO" id="GO:0005829">
    <property type="term" value="C:cytosol"/>
    <property type="evidence" value="ECO:0007669"/>
    <property type="project" value="TreeGrafter"/>
</dbReference>
<dbReference type="InterPro" id="IPR027417">
    <property type="entry name" value="P-loop_NTPase"/>
</dbReference>
<reference evidence="6" key="1">
    <citation type="journal article" date="2022" name="Plant J.">
        <title>Strategies of tolerance reflected in two North American maple genomes.</title>
        <authorList>
            <person name="McEvoy S.L."/>
            <person name="Sezen U.U."/>
            <person name="Trouern-Trend A."/>
            <person name="McMahon S.M."/>
            <person name="Schaberg P.G."/>
            <person name="Yang J."/>
            <person name="Wegrzyn J.L."/>
            <person name="Swenson N.G."/>
        </authorList>
    </citation>
    <scope>NUCLEOTIDE SEQUENCE</scope>
    <source>
        <strain evidence="6">91603</strain>
    </source>
</reference>
<dbReference type="GO" id="GO:0003724">
    <property type="term" value="F:RNA helicase activity"/>
    <property type="evidence" value="ECO:0007669"/>
    <property type="project" value="TreeGrafter"/>
</dbReference>
<evidence type="ECO:0000259" key="5">
    <source>
        <dbReference type="PROSITE" id="PS51192"/>
    </source>
</evidence>
<dbReference type="SUPFAM" id="SSF52540">
    <property type="entry name" value="P-loop containing nucleoside triphosphate hydrolases"/>
    <property type="match status" value="1"/>
</dbReference>
<name>A0AAD5ISD8_ACENE</name>
<dbReference type="AlphaFoldDB" id="A0AAD5ISD8"/>